<protein>
    <submittedName>
        <fullName evidence="3">Uncharacterized protein</fullName>
    </submittedName>
</protein>
<sequence length="67" mass="7137">MIPAYAFAAIIIGTFALLVFLFVIFDTTGKKGSSKSEIAKNVPGDEAKDLGSLPSHVETTSEVQRAH</sequence>
<name>A0A0K6FSA4_9AGAM</name>
<dbReference type="Proteomes" id="UP000044841">
    <property type="component" value="Unassembled WGS sequence"/>
</dbReference>
<proteinExistence type="predicted"/>
<evidence type="ECO:0000313" key="3">
    <source>
        <dbReference type="EMBL" id="CUA68952.1"/>
    </source>
</evidence>
<evidence type="ECO:0000256" key="2">
    <source>
        <dbReference type="SAM" id="Phobius"/>
    </source>
</evidence>
<feature type="transmembrane region" description="Helical" evidence="2">
    <location>
        <begin position="6"/>
        <end position="25"/>
    </location>
</feature>
<keyword evidence="4" id="KW-1185">Reference proteome</keyword>
<reference evidence="3 4" key="1">
    <citation type="submission" date="2015-07" db="EMBL/GenBank/DDBJ databases">
        <authorList>
            <person name="Noorani M."/>
        </authorList>
    </citation>
    <scope>NUCLEOTIDE SEQUENCE [LARGE SCALE GENOMIC DNA]</scope>
    <source>
        <strain evidence="3">BBA 69670</strain>
    </source>
</reference>
<keyword evidence="2" id="KW-1133">Transmembrane helix</keyword>
<keyword evidence="2" id="KW-0472">Membrane</keyword>
<gene>
    <name evidence="3" type="ORF">RSOLAG22IIIB_08206</name>
</gene>
<evidence type="ECO:0000313" key="4">
    <source>
        <dbReference type="Proteomes" id="UP000044841"/>
    </source>
</evidence>
<feature type="compositionally biased region" description="Polar residues" evidence="1">
    <location>
        <begin position="57"/>
        <end position="67"/>
    </location>
</feature>
<accession>A0A0K6FSA4</accession>
<organism evidence="3 4">
    <name type="scientific">Rhizoctonia solani</name>
    <dbReference type="NCBI Taxonomy" id="456999"/>
    <lineage>
        <taxon>Eukaryota</taxon>
        <taxon>Fungi</taxon>
        <taxon>Dikarya</taxon>
        <taxon>Basidiomycota</taxon>
        <taxon>Agaricomycotina</taxon>
        <taxon>Agaricomycetes</taxon>
        <taxon>Cantharellales</taxon>
        <taxon>Ceratobasidiaceae</taxon>
        <taxon>Rhizoctonia</taxon>
    </lineage>
</organism>
<dbReference type="EMBL" id="CYGV01000602">
    <property type="protein sequence ID" value="CUA68952.1"/>
    <property type="molecule type" value="Genomic_DNA"/>
</dbReference>
<dbReference type="AlphaFoldDB" id="A0A0K6FSA4"/>
<keyword evidence="2" id="KW-0812">Transmembrane</keyword>
<evidence type="ECO:0000256" key="1">
    <source>
        <dbReference type="SAM" id="MobiDB-lite"/>
    </source>
</evidence>
<feature type="region of interest" description="Disordered" evidence="1">
    <location>
        <begin position="30"/>
        <end position="67"/>
    </location>
</feature>